<dbReference type="InterPro" id="IPR004358">
    <property type="entry name" value="Sig_transdc_His_kin-like_C"/>
</dbReference>
<comment type="subcellular location">
    <subcellularLocation>
        <location evidence="2">Membrane</location>
    </subcellularLocation>
</comment>
<evidence type="ECO:0000256" key="1">
    <source>
        <dbReference type="ARBA" id="ARBA00000085"/>
    </source>
</evidence>
<dbReference type="PANTHER" id="PTHR45453">
    <property type="entry name" value="PHOSPHATE REGULON SENSOR PROTEIN PHOR"/>
    <property type="match status" value="1"/>
</dbReference>
<reference evidence="12 13" key="1">
    <citation type="submission" date="2021-03" db="EMBL/GenBank/DDBJ databases">
        <title>Antimicrobial resistance genes in bacteria isolated from Japanese honey, and their potential for conferring macrolide and lincosamide resistance in the American foulbrood pathogen Paenibacillus larvae.</title>
        <authorList>
            <person name="Okamoto M."/>
            <person name="Kumagai M."/>
            <person name="Kanamori H."/>
            <person name="Takamatsu D."/>
        </authorList>
    </citation>
    <scope>NUCLEOTIDE SEQUENCE [LARGE SCALE GENOMIC DNA]</scope>
    <source>
        <strain evidence="12 13">J8TS2</strain>
    </source>
</reference>
<dbReference type="EMBL" id="BORB01000007">
    <property type="protein sequence ID" value="GIN56900.1"/>
    <property type="molecule type" value="Genomic_DNA"/>
</dbReference>
<keyword evidence="10" id="KW-0812">Transmembrane</keyword>
<comment type="catalytic activity">
    <reaction evidence="1">
        <text>ATP + protein L-histidine = ADP + protein N-phospho-L-histidine.</text>
        <dbReference type="EC" id="2.7.13.3"/>
    </reaction>
</comment>
<dbReference type="SUPFAM" id="SSF55874">
    <property type="entry name" value="ATPase domain of HSP90 chaperone/DNA topoisomerase II/histidine kinase"/>
    <property type="match status" value="1"/>
</dbReference>
<proteinExistence type="predicted"/>
<evidence type="ECO:0000256" key="6">
    <source>
        <dbReference type="ARBA" id="ARBA00022741"/>
    </source>
</evidence>
<keyword evidence="10" id="KW-1133">Transmembrane helix</keyword>
<dbReference type="SUPFAM" id="SSF47384">
    <property type="entry name" value="Homodimeric domain of signal transducing histidine kinase"/>
    <property type="match status" value="1"/>
</dbReference>
<keyword evidence="13" id="KW-1185">Reference proteome</keyword>
<feature type="transmembrane region" description="Helical" evidence="10">
    <location>
        <begin position="15"/>
        <end position="36"/>
    </location>
</feature>
<dbReference type="InterPro" id="IPR036890">
    <property type="entry name" value="HATPase_C_sf"/>
</dbReference>
<organism evidence="12 13">
    <name type="scientific">Lederbergia ruris</name>
    <dbReference type="NCBI Taxonomy" id="217495"/>
    <lineage>
        <taxon>Bacteria</taxon>
        <taxon>Bacillati</taxon>
        <taxon>Bacillota</taxon>
        <taxon>Bacilli</taxon>
        <taxon>Bacillales</taxon>
        <taxon>Bacillaceae</taxon>
        <taxon>Lederbergia</taxon>
    </lineage>
</organism>
<feature type="transmembrane region" description="Helical" evidence="10">
    <location>
        <begin position="158"/>
        <end position="179"/>
    </location>
</feature>
<evidence type="ECO:0000256" key="2">
    <source>
        <dbReference type="ARBA" id="ARBA00004370"/>
    </source>
</evidence>
<evidence type="ECO:0000256" key="7">
    <source>
        <dbReference type="ARBA" id="ARBA00022777"/>
    </source>
</evidence>
<keyword evidence="6" id="KW-0547">Nucleotide-binding</keyword>
<keyword evidence="7" id="KW-0418">Kinase</keyword>
<evidence type="ECO:0000256" key="9">
    <source>
        <dbReference type="ARBA" id="ARBA00023012"/>
    </source>
</evidence>
<dbReference type="Gene3D" id="1.10.287.130">
    <property type="match status" value="1"/>
</dbReference>
<dbReference type="SMART" id="SM00388">
    <property type="entry name" value="HisKA"/>
    <property type="match status" value="1"/>
</dbReference>
<dbReference type="CDD" id="cd16922">
    <property type="entry name" value="HATPase_EvgS-ArcB-TorS-like"/>
    <property type="match status" value="1"/>
</dbReference>
<dbReference type="Pfam" id="PF02518">
    <property type="entry name" value="HATPase_c"/>
    <property type="match status" value="1"/>
</dbReference>
<dbReference type="InterPro" id="IPR036097">
    <property type="entry name" value="HisK_dim/P_sf"/>
</dbReference>
<dbReference type="EC" id="2.7.13.3" evidence="3"/>
<dbReference type="InterPro" id="IPR050351">
    <property type="entry name" value="BphY/WalK/GraS-like"/>
</dbReference>
<dbReference type="Gene3D" id="3.30.565.10">
    <property type="entry name" value="Histidine kinase-like ATPase, C-terminal domain"/>
    <property type="match status" value="1"/>
</dbReference>
<dbReference type="InterPro" id="IPR003594">
    <property type="entry name" value="HATPase_dom"/>
</dbReference>
<dbReference type="PROSITE" id="PS50109">
    <property type="entry name" value="HIS_KIN"/>
    <property type="match status" value="1"/>
</dbReference>
<sequence length="470" mass="54074">MNAILAFFKKAQVSMFMIIASVVFFTILGIYLALYFSTKLALIEYKQQYFTEKMYQMSYVFRTGLSQEEYTFENEVLFHKMAKEFGTPVEFVSEDMHKIIYKNGLSHLELTNPYSVELPVVKDGQTLGYLRAYFDMDQDLSSPAIFTLEKKLKDQQRYILLSIGLLVLLISFMIAKYYAEPLKGAAKYAAKILKGNREEFVPRQGTEEVKQLIDSTNSLLIEFSNLENWRKQMMEDLTHELRTPLTSVLTRLEAIIDGVYPKTDKNLQDIYEQVERFSRLIHNVQQLSEAEGARFKLNIKKVNLVYLVKGVYDGFLFIAKQRQIQMHFVNPNTPCTAYIDPDRMIQVITNIISNALKYTPPGGEVWLEFEIGEDDFTFYCQDNGIGISEDELPFVFNRFYRIDKSRSRDYGGSGIGLSISKALVHAHGGEIGVESELEKGSRFWVKIPIDNHLVSVKDQHDKTEALHGAI</sequence>
<evidence type="ECO:0000313" key="12">
    <source>
        <dbReference type="EMBL" id="GIN56900.1"/>
    </source>
</evidence>
<dbReference type="Pfam" id="PF00512">
    <property type="entry name" value="HisKA"/>
    <property type="match status" value="1"/>
</dbReference>
<dbReference type="InterPro" id="IPR005467">
    <property type="entry name" value="His_kinase_dom"/>
</dbReference>
<feature type="domain" description="Histidine kinase" evidence="11">
    <location>
        <begin position="236"/>
        <end position="451"/>
    </location>
</feature>
<accession>A0ABQ4KFZ8</accession>
<evidence type="ECO:0000256" key="5">
    <source>
        <dbReference type="ARBA" id="ARBA00022679"/>
    </source>
</evidence>
<keyword evidence="4" id="KW-0597">Phosphoprotein</keyword>
<evidence type="ECO:0000256" key="8">
    <source>
        <dbReference type="ARBA" id="ARBA00022840"/>
    </source>
</evidence>
<dbReference type="PANTHER" id="PTHR45453:SF1">
    <property type="entry name" value="PHOSPHATE REGULON SENSOR PROTEIN PHOR"/>
    <property type="match status" value="1"/>
</dbReference>
<keyword evidence="9" id="KW-0902">Two-component regulatory system</keyword>
<dbReference type="InterPro" id="IPR003661">
    <property type="entry name" value="HisK_dim/P_dom"/>
</dbReference>
<dbReference type="Gene3D" id="6.10.340.10">
    <property type="match status" value="1"/>
</dbReference>
<dbReference type="CDD" id="cd00082">
    <property type="entry name" value="HisKA"/>
    <property type="match status" value="1"/>
</dbReference>
<evidence type="ECO:0000256" key="3">
    <source>
        <dbReference type="ARBA" id="ARBA00012438"/>
    </source>
</evidence>
<evidence type="ECO:0000256" key="4">
    <source>
        <dbReference type="ARBA" id="ARBA00022553"/>
    </source>
</evidence>
<dbReference type="RefSeq" id="WP_212965814.1">
    <property type="nucleotide sequence ID" value="NZ_BORB01000007.1"/>
</dbReference>
<keyword evidence="5" id="KW-0808">Transferase</keyword>
<dbReference type="PRINTS" id="PR00344">
    <property type="entry name" value="BCTRLSENSOR"/>
</dbReference>
<protein>
    <recommendedName>
        <fullName evidence="3">histidine kinase</fullName>
        <ecNumber evidence="3">2.7.13.3</ecNumber>
    </recommendedName>
</protein>
<evidence type="ECO:0000313" key="13">
    <source>
        <dbReference type="Proteomes" id="UP000679950"/>
    </source>
</evidence>
<evidence type="ECO:0000259" key="11">
    <source>
        <dbReference type="PROSITE" id="PS50109"/>
    </source>
</evidence>
<comment type="caution">
    <text evidence="12">The sequence shown here is derived from an EMBL/GenBank/DDBJ whole genome shotgun (WGS) entry which is preliminary data.</text>
</comment>
<keyword evidence="8" id="KW-0067">ATP-binding</keyword>
<dbReference type="Proteomes" id="UP000679950">
    <property type="component" value="Unassembled WGS sequence"/>
</dbReference>
<keyword evidence="10" id="KW-0472">Membrane</keyword>
<dbReference type="SMART" id="SM00387">
    <property type="entry name" value="HATPase_c"/>
    <property type="match status" value="1"/>
</dbReference>
<name>A0ABQ4KFZ8_9BACI</name>
<evidence type="ECO:0000256" key="10">
    <source>
        <dbReference type="SAM" id="Phobius"/>
    </source>
</evidence>
<gene>
    <name evidence="12" type="ORF">J8TS2_12190</name>
</gene>